<evidence type="ECO:0000256" key="3">
    <source>
        <dbReference type="ARBA" id="ARBA00023082"/>
    </source>
</evidence>
<comment type="caution">
    <text evidence="9">The sequence shown here is derived from an EMBL/GenBank/DDBJ whole genome shotgun (WGS) entry which is preliminary data.</text>
</comment>
<dbReference type="Pfam" id="PF08281">
    <property type="entry name" value="Sigma70_r4_2"/>
    <property type="match status" value="1"/>
</dbReference>
<dbReference type="Proteomes" id="UP000601027">
    <property type="component" value="Unassembled WGS sequence"/>
</dbReference>
<gene>
    <name evidence="9" type="ORF">JNW91_04735</name>
</gene>
<dbReference type="SUPFAM" id="SSF88946">
    <property type="entry name" value="Sigma2 domain of RNA polymerase sigma factors"/>
    <property type="match status" value="1"/>
</dbReference>
<proteinExistence type="inferred from homology"/>
<dbReference type="InterPro" id="IPR013249">
    <property type="entry name" value="RNA_pol_sigma70_r4_t2"/>
</dbReference>
<feature type="region of interest" description="Disordered" evidence="5">
    <location>
        <begin position="416"/>
        <end position="473"/>
    </location>
</feature>
<reference evidence="9 10" key="1">
    <citation type="submission" date="2021-01" db="EMBL/GenBank/DDBJ databases">
        <title>Draft genome sequence of Micromonospora sp. strain STR1_7.</title>
        <authorList>
            <person name="Karlyshev A."/>
            <person name="Jawad R."/>
        </authorList>
    </citation>
    <scope>NUCLEOTIDE SEQUENCE [LARGE SCALE GENOMIC DNA]</scope>
    <source>
        <strain evidence="9 10">STR1-7</strain>
    </source>
</reference>
<dbReference type="InterPro" id="IPR013325">
    <property type="entry name" value="RNA_pol_sigma_r2"/>
</dbReference>
<dbReference type="InterPro" id="IPR046531">
    <property type="entry name" value="DUF6596"/>
</dbReference>
<feature type="domain" description="DUF6596" evidence="8">
    <location>
        <begin position="183"/>
        <end position="283"/>
    </location>
</feature>
<comment type="similarity">
    <text evidence="1">Belongs to the sigma-70 factor family. ECF subfamily.</text>
</comment>
<dbReference type="InterPro" id="IPR036388">
    <property type="entry name" value="WH-like_DNA-bd_sf"/>
</dbReference>
<keyword evidence="3" id="KW-0731">Sigma factor</keyword>
<name>A0ABS1XPR7_9ACTN</name>
<evidence type="ECO:0000313" key="9">
    <source>
        <dbReference type="EMBL" id="MBM0231243.1"/>
    </source>
</evidence>
<keyword evidence="4" id="KW-0804">Transcription</keyword>
<accession>A0ABS1XPR7</accession>
<dbReference type="EMBL" id="JAEVHM010000011">
    <property type="protein sequence ID" value="MBM0231243.1"/>
    <property type="molecule type" value="Genomic_DNA"/>
</dbReference>
<dbReference type="RefSeq" id="WP_203173723.1">
    <property type="nucleotide sequence ID" value="NZ_JAEVHM010000011.1"/>
</dbReference>
<dbReference type="InterPro" id="IPR007627">
    <property type="entry name" value="RNA_pol_sigma70_r2"/>
</dbReference>
<organism evidence="9 10">
    <name type="scientific">Micromonospora parastrephiae</name>
    <dbReference type="NCBI Taxonomy" id="2806101"/>
    <lineage>
        <taxon>Bacteria</taxon>
        <taxon>Bacillati</taxon>
        <taxon>Actinomycetota</taxon>
        <taxon>Actinomycetes</taxon>
        <taxon>Micromonosporales</taxon>
        <taxon>Micromonosporaceae</taxon>
        <taxon>Micromonospora</taxon>
    </lineage>
</organism>
<evidence type="ECO:0000259" key="7">
    <source>
        <dbReference type="Pfam" id="PF08281"/>
    </source>
</evidence>
<feature type="region of interest" description="Disordered" evidence="5">
    <location>
        <begin position="80"/>
        <end position="102"/>
    </location>
</feature>
<evidence type="ECO:0000256" key="5">
    <source>
        <dbReference type="SAM" id="MobiDB-lite"/>
    </source>
</evidence>
<dbReference type="Gene3D" id="1.10.1740.10">
    <property type="match status" value="1"/>
</dbReference>
<evidence type="ECO:0000259" key="8">
    <source>
        <dbReference type="Pfam" id="PF20239"/>
    </source>
</evidence>
<evidence type="ECO:0000256" key="4">
    <source>
        <dbReference type="ARBA" id="ARBA00023163"/>
    </source>
</evidence>
<evidence type="ECO:0000256" key="1">
    <source>
        <dbReference type="ARBA" id="ARBA00010641"/>
    </source>
</evidence>
<dbReference type="Gene3D" id="1.10.10.10">
    <property type="entry name" value="Winged helix-like DNA-binding domain superfamily/Winged helix DNA-binding domain"/>
    <property type="match status" value="1"/>
</dbReference>
<evidence type="ECO:0000313" key="10">
    <source>
        <dbReference type="Proteomes" id="UP000601027"/>
    </source>
</evidence>
<evidence type="ECO:0000259" key="6">
    <source>
        <dbReference type="Pfam" id="PF04542"/>
    </source>
</evidence>
<dbReference type="InterPro" id="IPR014284">
    <property type="entry name" value="RNA_pol_sigma-70_dom"/>
</dbReference>
<feature type="domain" description="RNA polymerase sigma factor 70 region 4 type 2" evidence="7">
    <location>
        <begin position="115"/>
        <end position="165"/>
    </location>
</feature>
<evidence type="ECO:0000256" key="2">
    <source>
        <dbReference type="ARBA" id="ARBA00023015"/>
    </source>
</evidence>
<dbReference type="SUPFAM" id="SSF88659">
    <property type="entry name" value="Sigma3 and sigma4 domains of RNA polymerase sigma factors"/>
    <property type="match status" value="1"/>
</dbReference>
<sequence length="473" mass="50104">MSTEPRIEDLLRDLAPQVLGVLARRFGDFATAEDAVQEALLAAATQWPAEGLPANPRGWLVQVGYRRMIELVRAEQARRRREDLVARRDPDDRQHAPAADEELTAERDDTLVLLFLCCHPALASTSAVALTLRAVGGLSTAEIARAFLVPEATMAQRISRAKQRIRASGLPFRMPDPPERAERLAAVRQVLYLIFTEGHTSTTGPELRRIDLAAEAIRLARALHALLPDDSETAGLLALMLLTEARGPARTGPSGELISLADQDRGRWDATAIAEGVALVTRALPRGPVGPYQVQAAIAALHDEAPSTQATDWPQILALYEVLERLAGSPVVALNRAVATAMAHGPAAGLAALDALADDPRLAGHHRLPAARAHLHEMAGDRERAIDDYRAAAARTSSVPEQLYLTMRAARLAAESGGPAARSGGSGGSGCSDGPDRSAPGRGGVRTASGADAVDDSSGETDAGPAHPHPSRL</sequence>
<keyword evidence="10" id="KW-1185">Reference proteome</keyword>
<dbReference type="Pfam" id="PF20239">
    <property type="entry name" value="DUF6596"/>
    <property type="match status" value="1"/>
</dbReference>
<keyword evidence="2" id="KW-0805">Transcription regulation</keyword>
<dbReference type="PANTHER" id="PTHR47756">
    <property type="entry name" value="BLL6612 PROTEIN-RELATED"/>
    <property type="match status" value="1"/>
</dbReference>
<dbReference type="InterPro" id="IPR013324">
    <property type="entry name" value="RNA_pol_sigma_r3/r4-like"/>
</dbReference>
<feature type="domain" description="RNA polymerase sigma-70 region 2" evidence="6">
    <location>
        <begin position="11"/>
        <end position="76"/>
    </location>
</feature>
<feature type="compositionally biased region" description="Basic and acidic residues" evidence="5">
    <location>
        <begin position="80"/>
        <end position="95"/>
    </location>
</feature>
<dbReference type="NCBIfam" id="TIGR02937">
    <property type="entry name" value="sigma70-ECF"/>
    <property type="match status" value="1"/>
</dbReference>
<dbReference type="PANTHER" id="PTHR47756:SF2">
    <property type="entry name" value="BLL6612 PROTEIN"/>
    <property type="match status" value="1"/>
</dbReference>
<protein>
    <submittedName>
        <fullName evidence="9">Sigma-70 family RNA polymerase sigma factor</fullName>
    </submittedName>
</protein>
<dbReference type="Pfam" id="PF04542">
    <property type="entry name" value="Sigma70_r2"/>
    <property type="match status" value="1"/>
</dbReference>